<reference evidence="1 2" key="1">
    <citation type="submission" date="2019-12" db="EMBL/GenBank/DDBJ databases">
        <title>Roseobacter cerasinus sp. nov., isolated from seawater around aquaculture.</title>
        <authorList>
            <person name="Muramatsu S."/>
            <person name="Takabe Y."/>
            <person name="Mori K."/>
            <person name="Takaichi S."/>
            <person name="Hanada S."/>
        </authorList>
    </citation>
    <scope>NUCLEOTIDE SEQUENCE [LARGE SCALE GENOMIC DNA]</scope>
    <source>
        <strain evidence="1 2">AI77</strain>
    </source>
</reference>
<name>A0A640VU26_9RHOB</name>
<dbReference type="Proteomes" id="UP000436522">
    <property type="component" value="Unassembled WGS sequence"/>
</dbReference>
<protein>
    <recommendedName>
        <fullName evidence="3">DUF309 domain-containing protein</fullName>
    </recommendedName>
</protein>
<dbReference type="InterPro" id="IPR023203">
    <property type="entry name" value="TTHA0068_sf"/>
</dbReference>
<gene>
    <name evidence="1" type="ORF">So717_14790</name>
</gene>
<comment type="caution">
    <text evidence="1">The sequence shown here is derived from an EMBL/GenBank/DDBJ whole genome shotgun (WGS) entry which is preliminary data.</text>
</comment>
<dbReference type="AlphaFoldDB" id="A0A640VU26"/>
<accession>A0A640VU26</accession>
<evidence type="ECO:0000313" key="1">
    <source>
        <dbReference type="EMBL" id="GFE49726.1"/>
    </source>
</evidence>
<evidence type="ECO:0000313" key="2">
    <source>
        <dbReference type="Proteomes" id="UP000436522"/>
    </source>
</evidence>
<dbReference type="Pfam" id="PF03745">
    <property type="entry name" value="DUF309"/>
    <property type="match status" value="1"/>
</dbReference>
<dbReference type="Gene3D" id="1.10.3450.10">
    <property type="entry name" value="TTHA0068-like"/>
    <property type="match status" value="1"/>
</dbReference>
<evidence type="ECO:0008006" key="3">
    <source>
        <dbReference type="Google" id="ProtNLM"/>
    </source>
</evidence>
<dbReference type="EMBL" id="BLIV01000002">
    <property type="protein sequence ID" value="GFE49726.1"/>
    <property type="molecule type" value="Genomic_DNA"/>
</dbReference>
<proteinExistence type="predicted"/>
<sequence>MLRWPDLPEDLRPSHAYVPGQTARHPEDWFESIKATVGTSPDRLWDTSAFQTGLAYLGAGYFWECHEVLEAVWLHTADPSAEREMVQALIQLANARLKLQMQRPRAARRLCAMVQGHLAGCGGEAEVLGLRVRDVQEEVAATLKRVDMRDIA</sequence>
<dbReference type="SUPFAM" id="SSF140663">
    <property type="entry name" value="TTHA0068-like"/>
    <property type="match status" value="1"/>
</dbReference>
<dbReference type="OrthoDB" id="9799942at2"/>
<organism evidence="1 2">
    <name type="scientific">Roseobacter cerasinus</name>
    <dbReference type="NCBI Taxonomy" id="2602289"/>
    <lineage>
        <taxon>Bacteria</taxon>
        <taxon>Pseudomonadati</taxon>
        <taxon>Pseudomonadota</taxon>
        <taxon>Alphaproteobacteria</taxon>
        <taxon>Rhodobacterales</taxon>
        <taxon>Roseobacteraceae</taxon>
        <taxon>Roseobacter</taxon>
    </lineage>
</organism>
<dbReference type="RefSeq" id="WP_159975575.1">
    <property type="nucleotide sequence ID" value="NZ_BLIV01000002.1"/>
</dbReference>
<keyword evidence="2" id="KW-1185">Reference proteome</keyword>
<dbReference type="InterPro" id="IPR005500">
    <property type="entry name" value="DUF309"/>
</dbReference>